<evidence type="ECO:0000256" key="3">
    <source>
        <dbReference type="ARBA" id="ARBA00022723"/>
    </source>
</evidence>
<organism evidence="10 11">
    <name type="scientific">Methylobrevis albus</name>
    <dbReference type="NCBI Taxonomy" id="2793297"/>
    <lineage>
        <taxon>Bacteria</taxon>
        <taxon>Pseudomonadati</taxon>
        <taxon>Pseudomonadota</taxon>
        <taxon>Alphaproteobacteria</taxon>
        <taxon>Hyphomicrobiales</taxon>
        <taxon>Pleomorphomonadaceae</taxon>
        <taxon>Methylobrevis</taxon>
    </lineage>
</organism>
<dbReference type="PANTHER" id="PTHR21666">
    <property type="entry name" value="PEPTIDASE-RELATED"/>
    <property type="match status" value="1"/>
</dbReference>
<gene>
    <name evidence="10" type="ORF">I5731_05975</name>
</gene>
<evidence type="ECO:0000256" key="2">
    <source>
        <dbReference type="ARBA" id="ARBA00022670"/>
    </source>
</evidence>
<dbReference type="InterPro" id="IPR011055">
    <property type="entry name" value="Dup_hybrid_motif"/>
</dbReference>
<dbReference type="GO" id="GO:0046872">
    <property type="term" value="F:metal ion binding"/>
    <property type="evidence" value="ECO:0007669"/>
    <property type="project" value="UniProtKB-KW"/>
</dbReference>
<protein>
    <submittedName>
        <fullName evidence="10">M23 family metallopeptidase</fullName>
    </submittedName>
</protein>
<dbReference type="EMBL" id="JADZLT010000042">
    <property type="protein sequence ID" value="MBH0237364.1"/>
    <property type="molecule type" value="Genomic_DNA"/>
</dbReference>
<dbReference type="GO" id="GO:0004222">
    <property type="term" value="F:metalloendopeptidase activity"/>
    <property type="evidence" value="ECO:0007669"/>
    <property type="project" value="TreeGrafter"/>
</dbReference>
<dbReference type="Gene3D" id="3.10.450.350">
    <property type="match status" value="1"/>
</dbReference>
<dbReference type="RefSeq" id="WP_197310455.1">
    <property type="nucleotide sequence ID" value="NZ_JADZLT010000042.1"/>
</dbReference>
<feature type="transmembrane region" description="Helical" evidence="8">
    <location>
        <begin position="40"/>
        <end position="63"/>
    </location>
</feature>
<dbReference type="InterPro" id="IPR016047">
    <property type="entry name" value="M23ase_b-sheet_dom"/>
</dbReference>
<evidence type="ECO:0000313" key="11">
    <source>
        <dbReference type="Proteomes" id="UP000631694"/>
    </source>
</evidence>
<keyword evidence="3" id="KW-0479">Metal-binding</keyword>
<comment type="cofactor">
    <cofactor evidence="1">
        <name>Zn(2+)</name>
        <dbReference type="ChEBI" id="CHEBI:29105"/>
    </cofactor>
</comment>
<evidence type="ECO:0000256" key="4">
    <source>
        <dbReference type="ARBA" id="ARBA00022801"/>
    </source>
</evidence>
<dbReference type="Pfam" id="PF01551">
    <property type="entry name" value="Peptidase_M23"/>
    <property type="match status" value="1"/>
</dbReference>
<evidence type="ECO:0000256" key="1">
    <source>
        <dbReference type="ARBA" id="ARBA00001947"/>
    </source>
</evidence>
<feature type="compositionally biased region" description="Basic and acidic residues" evidence="7">
    <location>
        <begin position="25"/>
        <end position="34"/>
    </location>
</feature>
<name>A0A931I0V4_9HYPH</name>
<evidence type="ECO:0000259" key="9">
    <source>
        <dbReference type="Pfam" id="PF01551"/>
    </source>
</evidence>
<feature type="region of interest" description="Disordered" evidence="7">
    <location>
        <begin position="1"/>
        <end position="34"/>
    </location>
</feature>
<dbReference type="SUPFAM" id="SSF51261">
    <property type="entry name" value="Duplicated hybrid motif"/>
    <property type="match status" value="1"/>
</dbReference>
<dbReference type="AlphaFoldDB" id="A0A931I0V4"/>
<evidence type="ECO:0000256" key="5">
    <source>
        <dbReference type="ARBA" id="ARBA00022833"/>
    </source>
</evidence>
<feature type="domain" description="M23ase beta-sheet core" evidence="9">
    <location>
        <begin position="518"/>
        <end position="615"/>
    </location>
</feature>
<dbReference type="Gene3D" id="2.70.70.10">
    <property type="entry name" value="Glucose Permease (Domain IIA)"/>
    <property type="match status" value="1"/>
</dbReference>
<dbReference type="Proteomes" id="UP000631694">
    <property type="component" value="Unassembled WGS sequence"/>
</dbReference>
<proteinExistence type="predicted"/>
<reference evidence="10" key="1">
    <citation type="submission" date="2020-12" db="EMBL/GenBank/DDBJ databases">
        <title>Methylobrevis albus sp. nov., isolated from fresh water lack sediment.</title>
        <authorList>
            <person name="Zou Q."/>
        </authorList>
    </citation>
    <scope>NUCLEOTIDE SEQUENCE</scope>
    <source>
        <strain evidence="10">L22</strain>
    </source>
</reference>
<evidence type="ECO:0000256" key="8">
    <source>
        <dbReference type="SAM" id="Phobius"/>
    </source>
</evidence>
<dbReference type="PANTHER" id="PTHR21666:SF288">
    <property type="entry name" value="CELL DIVISION PROTEIN YTFB"/>
    <property type="match status" value="1"/>
</dbReference>
<accession>A0A931I0V4</accession>
<keyword evidence="11" id="KW-1185">Reference proteome</keyword>
<evidence type="ECO:0000256" key="6">
    <source>
        <dbReference type="ARBA" id="ARBA00023049"/>
    </source>
</evidence>
<keyword evidence="2" id="KW-0645">Protease</keyword>
<dbReference type="InterPro" id="IPR050570">
    <property type="entry name" value="Cell_wall_metabolism_enzyme"/>
</dbReference>
<dbReference type="GO" id="GO:0006508">
    <property type="term" value="P:proteolysis"/>
    <property type="evidence" value="ECO:0007669"/>
    <property type="project" value="UniProtKB-KW"/>
</dbReference>
<keyword evidence="8" id="KW-0472">Membrane</keyword>
<keyword evidence="5" id="KW-0862">Zinc</keyword>
<keyword evidence="4" id="KW-0378">Hydrolase</keyword>
<keyword evidence="8" id="KW-1133">Transmembrane helix</keyword>
<keyword evidence="6" id="KW-0482">Metalloprotease</keyword>
<evidence type="ECO:0000313" key="10">
    <source>
        <dbReference type="EMBL" id="MBH0237364.1"/>
    </source>
</evidence>
<evidence type="ECO:0000256" key="7">
    <source>
        <dbReference type="SAM" id="MobiDB-lite"/>
    </source>
</evidence>
<sequence>MNAVWTDHAQHRIDLGDEPPLTTTDNRRGPPDRRGVSIRWLASTVLAALASTSLMSGALYAALDGRPPVLVVGGPALAAVMPDGADRGDLLAKADLPDLAAEAALSRQVLRVSTISRDGERDIIRVRPFARVTTPLAASAETFTAEIPAFNPLRIFAEANDPPADRPMTDTLYGADVDGEMVVQVTDFPVASPALIAFSPLDAEETEAAVREQAQFMVGSNVEIASLPLVDPGRFDFGFAERGAFEQFGVRIIPENVSFVAKSGEQVPGEAALDEKIATAERGDSFESLLIANEATDEEAVEIEAAFRSAYDIGRLDPGDRLRIILAPSTDAAEAEAGRYQPVRISLYRDGVHAGTVARSDHAGYVAAEEPGGGVDLFADADRSSSDGPRPRLYESLYQTALANQMSPRLIDELIRIVSYDVDFNARIASGDSVDVLYSLAEDESETADASEIIYAALTLGGRTHRYYRYRTPDDGSVDYYDESGKSSKKFLMRKPMSAGTFRGGFGMRRHPLLGYSRMHTGVDWSAPRGTPIMSAGDGRLAEVGWKSGYGNYIRVEHANGYSSAYAHMTGFAKGMAKGTKVRQGQVIGFVGSTGLSTGPHLHYEILVNDRQVDPMRIRLPDGRTLDGEMQTVFESERSRIDALIGGNPPTKLASAVEGTGG</sequence>
<dbReference type="CDD" id="cd12797">
    <property type="entry name" value="M23_peptidase"/>
    <property type="match status" value="1"/>
</dbReference>
<keyword evidence="8" id="KW-0812">Transmembrane</keyword>
<comment type="caution">
    <text evidence="10">The sequence shown here is derived from an EMBL/GenBank/DDBJ whole genome shotgun (WGS) entry which is preliminary data.</text>
</comment>